<feature type="transmembrane region" description="Helical" evidence="6">
    <location>
        <begin position="251"/>
        <end position="270"/>
    </location>
</feature>
<feature type="transmembrane region" description="Helical" evidence="6">
    <location>
        <begin position="81"/>
        <end position="103"/>
    </location>
</feature>
<evidence type="ECO:0008006" key="9">
    <source>
        <dbReference type="Google" id="ProtNLM"/>
    </source>
</evidence>
<evidence type="ECO:0000256" key="5">
    <source>
        <dbReference type="ARBA" id="ARBA00023136"/>
    </source>
</evidence>
<keyword evidence="3 6" id="KW-0812">Transmembrane</keyword>
<reference evidence="7 8" key="1">
    <citation type="submission" date="2019-08" db="EMBL/GenBank/DDBJ databases">
        <title>In-depth cultivation of the pig gut microbiome towards novel bacterial diversity and tailored functional studies.</title>
        <authorList>
            <person name="Wylensek D."/>
            <person name="Hitch T.C.A."/>
            <person name="Clavel T."/>
        </authorList>
    </citation>
    <scope>NUCLEOTIDE SEQUENCE [LARGE SCALE GENOMIC DNA]</scope>
    <source>
        <strain evidence="8">WCA-380-WT-3B3</strain>
    </source>
</reference>
<dbReference type="InterPro" id="IPR050833">
    <property type="entry name" value="Poly_Biosynth_Transport"/>
</dbReference>
<name>A0A6I2UW06_9FIRM</name>
<feature type="transmembrane region" description="Helical" evidence="6">
    <location>
        <begin position="12"/>
        <end position="35"/>
    </location>
</feature>
<evidence type="ECO:0000256" key="2">
    <source>
        <dbReference type="ARBA" id="ARBA00022475"/>
    </source>
</evidence>
<dbReference type="AlphaFoldDB" id="A0A6I2UW06"/>
<keyword evidence="4 6" id="KW-1133">Transmembrane helix</keyword>
<feature type="transmembrane region" description="Helical" evidence="6">
    <location>
        <begin position="291"/>
        <end position="311"/>
    </location>
</feature>
<evidence type="ECO:0000256" key="4">
    <source>
        <dbReference type="ARBA" id="ARBA00022989"/>
    </source>
</evidence>
<sequence length="405" mass="45518">MLKFGSKAKDMLYVFITSFFSKGLMGVITLLIIRYMDYGEYALYTFLLSVSGLVSGIFVASVNNIYIVGCNKLSLKEDKTSLCFVQTVLVVLFTILLGIVFGIKGTGLLAITLLTVAVCFSEFIKTAYQNVQNFSQYNYVELYRVGIFATLIFVYVVLFTNSILAISVILLNSLAFLAAAMINKKVFTFFSLDQCLGDGVKTFKIIFNSDYKFLFIYMALLTVLANINVFFLRSFAPESDLASYGVAFQFYNIYALILGAITTVMFPGIVNAETKQKMKDLFELQSKIFKVMFLFVAVTDVFIVEFIKLYFVGKYDGAIPAFLVFSLLSVFSVMLSPYMTVVLKFECFKPLCKCVSGVVLLHCLLVFFLYPILGILGMALSLSLSYTLINIYGYVKGKKFLMDKY</sequence>
<feature type="transmembrane region" description="Helical" evidence="6">
    <location>
        <begin position="140"/>
        <end position="158"/>
    </location>
</feature>
<feature type="transmembrane region" description="Helical" evidence="6">
    <location>
        <begin position="351"/>
        <end position="370"/>
    </location>
</feature>
<evidence type="ECO:0000313" key="8">
    <source>
        <dbReference type="Proteomes" id="UP000430222"/>
    </source>
</evidence>
<feature type="transmembrane region" description="Helical" evidence="6">
    <location>
        <begin position="109"/>
        <end position="128"/>
    </location>
</feature>
<keyword evidence="2" id="KW-1003">Cell membrane</keyword>
<keyword evidence="8" id="KW-1185">Reference proteome</keyword>
<dbReference type="PANTHER" id="PTHR30250">
    <property type="entry name" value="PST FAMILY PREDICTED COLANIC ACID TRANSPORTER"/>
    <property type="match status" value="1"/>
</dbReference>
<dbReference type="RefSeq" id="WP_154620235.1">
    <property type="nucleotide sequence ID" value="NZ_VUNL01000004.1"/>
</dbReference>
<gene>
    <name evidence="7" type="ORF">FYJ78_04510</name>
</gene>
<evidence type="ECO:0000313" key="7">
    <source>
        <dbReference type="EMBL" id="MSV24459.1"/>
    </source>
</evidence>
<feature type="transmembrane region" description="Helical" evidence="6">
    <location>
        <begin position="41"/>
        <end position="69"/>
    </location>
</feature>
<comment type="subcellular location">
    <subcellularLocation>
        <location evidence="1">Cell membrane</location>
        <topology evidence="1">Multi-pass membrane protein</topology>
    </subcellularLocation>
</comment>
<dbReference type="EMBL" id="VUNL01000004">
    <property type="protein sequence ID" value="MSV24459.1"/>
    <property type="molecule type" value="Genomic_DNA"/>
</dbReference>
<evidence type="ECO:0000256" key="3">
    <source>
        <dbReference type="ARBA" id="ARBA00022692"/>
    </source>
</evidence>
<keyword evidence="5 6" id="KW-0472">Membrane</keyword>
<feature type="transmembrane region" description="Helical" evidence="6">
    <location>
        <begin position="213"/>
        <end position="231"/>
    </location>
</feature>
<comment type="caution">
    <text evidence="7">The sequence shown here is derived from an EMBL/GenBank/DDBJ whole genome shotgun (WGS) entry which is preliminary data.</text>
</comment>
<evidence type="ECO:0000256" key="6">
    <source>
        <dbReference type="SAM" id="Phobius"/>
    </source>
</evidence>
<dbReference type="Proteomes" id="UP000430222">
    <property type="component" value="Unassembled WGS sequence"/>
</dbReference>
<dbReference type="GO" id="GO:0005886">
    <property type="term" value="C:plasma membrane"/>
    <property type="evidence" value="ECO:0007669"/>
    <property type="project" value="UniProtKB-SubCell"/>
</dbReference>
<feature type="transmembrane region" description="Helical" evidence="6">
    <location>
        <begin position="164"/>
        <end position="182"/>
    </location>
</feature>
<protein>
    <recommendedName>
        <fullName evidence="9">Polysaccharide biosynthesis protein</fullName>
    </recommendedName>
</protein>
<accession>A0A6I2UW06</accession>
<proteinExistence type="predicted"/>
<organism evidence="7 8">
    <name type="scientific">Selenomonas montiformis</name>
    <dbReference type="NCBI Taxonomy" id="2652285"/>
    <lineage>
        <taxon>Bacteria</taxon>
        <taxon>Bacillati</taxon>
        <taxon>Bacillota</taxon>
        <taxon>Negativicutes</taxon>
        <taxon>Selenomonadales</taxon>
        <taxon>Selenomonadaceae</taxon>
        <taxon>Selenomonas</taxon>
    </lineage>
</organism>
<evidence type="ECO:0000256" key="1">
    <source>
        <dbReference type="ARBA" id="ARBA00004651"/>
    </source>
</evidence>
<dbReference type="PANTHER" id="PTHR30250:SF11">
    <property type="entry name" value="O-ANTIGEN TRANSPORTER-RELATED"/>
    <property type="match status" value="1"/>
</dbReference>
<feature type="transmembrane region" description="Helical" evidence="6">
    <location>
        <begin position="317"/>
        <end position="339"/>
    </location>
</feature>